<name>A0AA48M2Z5_9ZZZZ</name>
<dbReference type="EMBL" id="OY288114">
    <property type="protein sequence ID" value="CAJ0890238.1"/>
    <property type="molecule type" value="Genomic_DNA"/>
</dbReference>
<dbReference type="Pfam" id="PF17186">
    <property type="entry name" value="Lipocalin_9"/>
    <property type="match status" value="1"/>
</dbReference>
<dbReference type="PANTHER" id="PTHR38591">
    <property type="entry name" value="HYDROLASE"/>
    <property type="match status" value="1"/>
</dbReference>
<dbReference type="Gene3D" id="2.40.370.10">
    <property type="entry name" value="AttH-like domain"/>
    <property type="match status" value="2"/>
</dbReference>
<reference evidence="2" key="1">
    <citation type="submission" date="2023-07" db="EMBL/GenBank/DDBJ databases">
        <authorList>
            <person name="Pelsma A.J. K."/>
        </authorList>
    </citation>
    <scope>NUCLEOTIDE SEQUENCE</scope>
</reference>
<accession>A0AA48M2Z5</accession>
<dbReference type="InterPro" id="IPR023374">
    <property type="entry name" value="AttH-like_dom_sf"/>
</dbReference>
<dbReference type="Pfam" id="PF07143">
    <property type="entry name" value="CrtC"/>
    <property type="match status" value="1"/>
</dbReference>
<protein>
    <recommendedName>
        <fullName evidence="1">AttH domain-containing protein</fullName>
    </recommendedName>
</protein>
<organism evidence="2">
    <name type="scientific">freshwater sediment metagenome</name>
    <dbReference type="NCBI Taxonomy" id="556182"/>
    <lineage>
        <taxon>unclassified sequences</taxon>
        <taxon>metagenomes</taxon>
        <taxon>ecological metagenomes</taxon>
    </lineage>
</organism>
<gene>
    <name evidence="2" type="ORF">AMST5_04028</name>
</gene>
<dbReference type="InterPro" id="IPR010791">
    <property type="entry name" value="AttH_dom"/>
</dbReference>
<dbReference type="PANTHER" id="PTHR38591:SF1">
    <property type="entry name" value="BLL1000 PROTEIN"/>
    <property type="match status" value="1"/>
</dbReference>
<evidence type="ECO:0000313" key="2">
    <source>
        <dbReference type="EMBL" id="CAJ0890238.1"/>
    </source>
</evidence>
<sequence length="346" mass="38172">MKDKAMALLLSLLPAFAQAQGYAGMGAPAPGFETPKPGTPIVFPKDHGPHPSFRTEWWYLTANLHGADGQTYGIQWTLFRHALEPGSGAGWDDRNVFMAHAAATSATTHVFAETASRAGVGQAEVEASPFRAFIDDWIFESQDDAFTKARVVAKAPRFSYDLALMRNGPFVLQGEAGYSRKSDEGQSSHYYSEPFFSVDGTLSLDGHETKVTGRAWMDREWSSQSLAPDQKGWDWFSLHLASGDELMLFRFRGRRDYLSGNWIARDGTTSLLAADDIALEPLAQTAIGDKSLPTRWRVKVKSRGLDVETTPLNPKSWMGANFSYWEGPISFSGSQSGEGYLEMTGY</sequence>
<feature type="domain" description="AttH" evidence="1">
    <location>
        <begin position="55"/>
        <end position="223"/>
    </location>
</feature>
<proteinExistence type="predicted"/>
<dbReference type="AlphaFoldDB" id="A0AA48M2Z5"/>
<evidence type="ECO:0000259" key="1">
    <source>
        <dbReference type="Pfam" id="PF07143"/>
    </source>
</evidence>
<dbReference type="SUPFAM" id="SSF159245">
    <property type="entry name" value="AttH-like"/>
    <property type="match status" value="1"/>
</dbReference>